<evidence type="ECO:0000313" key="3">
    <source>
        <dbReference type="Proteomes" id="UP000266841"/>
    </source>
</evidence>
<keyword evidence="3" id="KW-1185">Reference proteome</keyword>
<reference evidence="2 3" key="1">
    <citation type="journal article" date="2012" name="Genome Biol.">
        <title>Genome and low-iron response of an oceanic diatom adapted to chronic iron limitation.</title>
        <authorList>
            <person name="Lommer M."/>
            <person name="Specht M."/>
            <person name="Roy A.S."/>
            <person name="Kraemer L."/>
            <person name="Andreson R."/>
            <person name="Gutowska M.A."/>
            <person name="Wolf J."/>
            <person name="Bergner S.V."/>
            <person name="Schilhabel M.B."/>
            <person name="Klostermeier U.C."/>
            <person name="Beiko R.G."/>
            <person name="Rosenstiel P."/>
            <person name="Hippler M."/>
            <person name="Laroche J."/>
        </authorList>
    </citation>
    <scope>NUCLEOTIDE SEQUENCE [LARGE SCALE GENOMIC DNA]</scope>
    <source>
        <strain evidence="2 3">CCMP1005</strain>
    </source>
</reference>
<feature type="compositionally biased region" description="Acidic residues" evidence="1">
    <location>
        <begin position="96"/>
        <end position="114"/>
    </location>
</feature>
<sequence length="184" mass="19987">MEEYRRKIECMKRKRGNVPDGDEPWGGRRGGGGREGPSPDGHRATLQAYREEYWPTTEEETEHSPRRPGLKTAGEGPAGNAARSCRGNDGGLSDPDMLDGEEGSSDSSSDDDGLDLYPAGARRPVKRLRAEDNDDSEVDEPRPAGARRPVKRLRAEDGDDSDIDEPHPAGAKRPVQVAKGGGQR</sequence>
<evidence type="ECO:0000313" key="2">
    <source>
        <dbReference type="EMBL" id="EJK60648.1"/>
    </source>
</evidence>
<evidence type="ECO:0000256" key="1">
    <source>
        <dbReference type="SAM" id="MobiDB-lite"/>
    </source>
</evidence>
<protein>
    <submittedName>
        <fullName evidence="2">Uncharacterized protein</fullName>
    </submittedName>
</protein>
<comment type="caution">
    <text evidence="2">The sequence shown here is derived from an EMBL/GenBank/DDBJ whole genome shotgun (WGS) entry which is preliminary data.</text>
</comment>
<organism evidence="2 3">
    <name type="scientific">Thalassiosira oceanica</name>
    <name type="common">Marine diatom</name>
    <dbReference type="NCBI Taxonomy" id="159749"/>
    <lineage>
        <taxon>Eukaryota</taxon>
        <taxon>Sar</taxon>
        <taxon>Stramenopiles</taxon>
        <taxon>Ochrophyta</taxon>
        <taxon>Bacillariophyta</taxon>
        <taxon>Coscinodiscophyceae</taxon>
        <taxon>Thalassiosirophycidae</taxon>
        <taxon>Thalassiosirales</taxon>
        <taxon>Thalassiosiraceae</taxon>
        <taxon>Thalassiosira</taxon>
    </lineage>
</organism>
<accession>K0S3M3</accession>
<feature type="region of interest" description="Disordered" evidence="1">
    <location>
        <begin position="1"/>
        <end position="184"/>
    </location>
</feature>
<proteinExistence type="predicted"/>
<dbReference type="EMBL" id="AGNL01020816">
    <property type="protein sequence ID" value="EJK60648.1"/>
    <property type="molecule type" value="Genomic_DNA"/>
</dbReference>
<name>K0S3M3_THAOC</name>
<feature type="compositionally biased region" description="Basic and acidic residues" evidence="1">
    <location>
        <begin position="1"/>
        <end position="11"/>
    </location>
</feature>
<dbReference type="AlphaFoldDB" id="K0S3M3"/>
<gene>
    <name evidence="2" type="ORF">THAOC_18958</name>
</gene>
<dbReference type="Proteomes" id="UP000266841">
    <property type="component" value="Unassembled WGS sequence"/>
</dbReference>